<comment type="function">
    <text evidence="6">With S5 and S12 plays an important role in translational accuracy.</text>
</comment>
<evidence type="ECO:0000256" key="2">
    <source>
        <dbReference type="ARBA" id="ARBA00022730"/>
    </source>
</evidence>
<protein>
    <recommendedName>
        <fullName evidence="6">Small ribosomal subunit protein uS4</fullName>
    </recommendedName>
</protein>
<comment type="subunit">
    <text evidence="6">Part of the 30S ribosomal subunit. Contacts protein S5. The interaction surface between S4 and S5 is involved in control of translational fidelity.</text>
</comment>
<dbReference type="GO" id="GO:0042274">
    <property type="term" value="P:ribosomal small subunit biogenesis"/>
    <property type="evidence" value="ECO:0007669"/>
    <property type="project" value="TreeGrafter"/>
</dbReference>
<evidence type="ECO:0000256" key="3">
    <source>
        <dbReference type="ARBA" id="ARBA00022884"/>
    </source>
</evidence>
<feature type="domain" description="RNA-binding S4" evidence="8">
    <location>
        <begin position="103"/>
        <end position="166"/>
    </location>
</feature>
<dbReference type="HAMAP" id="MF_01306_A">
    <property type="entry name" value="Ribosomal_uS4_A"/>
    <property type="match status" value="1"/>
</dbReference>
<evidence type="ECO:0000259" key="9">
    <source>
        <dbReference type="SMART" id="SM01390"/>
    </source>
</evidence>
<dbReference type="SUPFAM" id="SSF55174">
    <property type="entry name" value="Alpha-L RNA-binding motif"/>
    <property type="match status" value="1"/>
</dbReference>
<keyword evidence="2 6" id="KW-0699">rRNA-binding</keyword>
<evidence type="ECO:0000256" key="7">
    <source>
        <dbReference type="RuleBase" id="RU003699"/>
    </source>
</evidence>
<evidence type="ECO:0000256" key="1">
    <source>
        <dbReference type="ARBA" id="ARBA00007465"/>
    </source>
</evidence>
<dbReference type="Gene3D" id="3.10.290.10">
    <property type="entry name" value="RNA-binding S4 domain"/>
    <property type="match status" value="1"/>
</dbReference>
<name>A0A7C3FCU5_9CREN</name>
<dbReference type="PANTHER" id="PTHR11831">
    <property type="entry name" value="30S 40S RIBOSOMAL PROTEIN"/>
    <property type="match status" value="1"/>
</dbReference>
<evidence type="ECO:0000313" key="10">
    <source>
        <dbReference type="EMBL" id="HFK20661.1"/>
    </source>
</evidence>
<dbReference type="InterPro" id="IPR005710">
    <property type="entry name" value="Ribosomal_uS4_euk/arc"/>
</dbReference>
<accession>A0A7C3FCU5</accession>
<dbReference type="PROSITE" id="PS50889">
    <property type="entry name" value="S4"/>
    <property type="match status" value="1"/>
</dbReference>
<dbReference type="InterPro" id="IPR022801">
    <property type="entry name" value="Ribosomal_uS4"/>
</dbReference>
<dbReference type="EMBL" id="DSTX01000008">
    <property type="protein sequence ID" value="HFK20661.1"/>
    <property type="molecule type" value="Genomic_DNA"/>
</dbReference>
<dbReference type="PANTHER" id="PTHR11831:SF5">
    <property type="entry name" value="40S RIBOSOMAL PROTEIN S9"/>
    <property type="match status" value="1"/>
</dbReference>
<dbReference type="NCBIfam" id="NF003139">
    <property type="entry name" value="PRK04051.1"/>
    <property type="match status" value="1"/>
</dbReference>
<dbReference type="SMART" id="SM01390">
    <property type="entry name" value="Ribosomal_S4"/>
    <property type="match status" value="1"/>
</dbReference>
<gene>
    <name evidence="6" type="primary">rps4</name>
    <name evidence="10" type="ORF">ENS19_05180</name>
</gene>
<dbReference type="GO" id="GO:0006412">
    <property type="term" value="P:translation"/>
    <property type="evidence" value="ECO:0007669"/>
    <property type="project" value="UniProtKB-UniRule"/>
</dbReference>
<reference evidence="10" key="1">
    <citation type="journal article" date="2020" name="mSystems">
        <title>Genome- and Community-Level Interaction Insights into Carbon Utilization and Element Cycling Functions of Hydrothermarchaeota in Hydrothermal Sediment.</title>
        <authorList>
            <person name="Zhou Z."/>
            <person name="Liu Y."/>
            <person name="Xu W."/>
            <person name="Pan J."/>
            <person name="Luo Z.H."/>
            <person name="Li M."/>
        </authorList>
    </citation>
    <scope>NUCLEOTIDE SEQUENCE [LARGE SCALE GENOMIC DNA]</scope>
    <source>
        <strain evidence="10">SpSt-468</strain>
    </source>
</reference>
<dbReference type="GO" id="GO:0003735">
    <property type="term" value="F:structural constituent of ribosome"/>
    <property type="evidence" value="ECO:0007669"/>
    <property type="project" value="InterPro"/>
</dbReference>
<dbReference type="InterPro" id="IPR022802">
    <property type="entry name" value="Ribosomal_uS4_arc"/>
</dbReference>
<proteinExistence type="inferred from homology"/>
<evidence type="ECO:0000256" key="5">
    <source>
        <dbReference type="ARBA" id="ARBA00023274"/>
    </source>
</evidence>
<dbReference type="InterPro" id="IPR001912">
    <property type="entry name" value="Ribosomal_uS4_N"/>
</dbReference>
<dbReference type="Pfam" id="PF00163">
    <property type="entry name" value="Ribosomal_S4"/>
    <property type="match status" value="1"/>
</dbReference>
<evidence type="ECO:0000256" key="4">
    <source>
        <dbReference type="ARBA" id="ARBA00022980"/>
    </source>
</evidence>
<evidence type="ECO:0000259" key="8">
    <source>
        <dbReference type="SMART" id="SM00363"/>
    </source>
</evidence>
<dbReference type="InterPro" id="IPR018079">
    <property type="entry name" value="Ribosomal_uS4_CS"/>
</dbReference>
<dbReference type="GO" id="GO:0019843">
    <property type="term" value="F:rRNA binding"/>
    <property type="evidence" value="ECO:0007669"/>
    <property type="project" value="UniProtKB-UniRule"/>
</dbReference>
<dbReference type="AlphaFoldDB" id="A0A7C3FCU5"/>
<comment type="function">
    <text evidence="6">One of the primary rRNA binding proteins, it binds directly to 16S rRNA where it nucleates assembly of the body of the 30S subunit.</text>
</comment>
<organism evidence="10">
    <name type="scientific">Candidatus Methanomethylicus mesodigestus</name>
    <dbReference type="NCBI Taxonomy" id="1867258"/>
    <lineage>
        <taxon>Archaea</taxon>
        <taxon>Thermoproteota</taxon>
        <taxon>Methanosuratincolia</taxon>
        <taxon>Candidatus Methanomethylicales</taxon>
        <taxon>Candidatus Methanomethylicaceae</taxon>
        <taxon>Candidatus Methanomethylicus</taxon>
    </lineage>
</organism>
<comment type="caution">
    <text evidence="10">The sequence shown here is derived from an EMBL/GenBank/DDBJ whole genome shotgun (WGS) entry which is preliminary data.</text>
</comment>
<dbReference type="PROSITE" id="PS00632">
    <property type="entry name" value="RIBOSOMAL_S4"/>
    <property type="match status" value="1"/>
</dbReference>
<dbReference type="InterPro" id="IPR002942">
    <property type="entry name" value="S4_RNA-bd"/>
</dbReference>
<feature type="domain" description="Small ribosomal subunit protein uS4 N-terminal" evidence="9">
    <location>
        <begin position="5"/>
        <end position="102"/>
    </location>
</feature>
<comment type="similarity">
    <text evidence="1 6 7">Belongs to the universal ribosomal protein uS4 family.</text>
</comment>
<dbReference type="NCBIfam" id="TIGR01018">
    <property type="entry name" value="uS4_arch"/>
    <property type="match status" value="1"/>
</dbReference>
<evidence type="ECO:0000256" key="6">
    <source>
        <dbReference type="HAMAP-Rule" id="MF_01306"/>
    </source>
</evidence>
<keyword evidence="4 6" id="KW-0689">Ribosomal protein</keyword>
<keyword evidence="3 6" id="KW-0694">RNA-binding</keyword>
<dbReference type="Pfam" id="PF01479">
    <property type="entry name" value="S4"/>
    <property type="match status" value="1"/>
</dbReference>
<dbReference type="CDD" id="cd00165">
    <property type="entry name" value="S4"/>
    <property type="match status" value="1"/>
</dbReference>
<dbReference type="GO" id="GO:0015935">
    <property type="term" value="C:small ribosomal subunit"/>
    <property type="evidence" value="ECO:0007669"/>
    <property type="project" value="InterPro"/>
</dbReference>
<dbReference type="InterPro" id="IPR036986">
    <property type="entry name" value="S4_RNA-bd_sf"/>
</dbReference>
<keyword evidence="5 6" id="KW-0687">Ribonucleoprotein</keyword>
<dbReference type="SMART" id="SM00363">
    <property type="entry name" value="S4"/>
    <property type="match status" value="1"/>
</dbReference>
<sequence length="169" mass="19352">MGDPKKSRRKWQGPRHPWKQDNLKKELSILGKYGLRNKRELWIANSILKSYRKQASEILGLDEASRMEKEKSLIKKLVSLGLLQEDAVLDNILGLSVDDVLERRLQTMILKMKLANTPYQARQLITHGHIMIGGRRISSPGYIVRKDEEPKITCNLQLPATQLAEERGA</sequence>